<evidence type="ECO:0000313" key="4">
    <source>
        <dbReference type="EMBL" id="KAF4364576.1"/>
    </source>
</evidence>
<evidence type="ECO:0000256" key="1">
    <source>
        <dbReference type="ARBA" id="ARBA00038242"/>
    </source>
</evidence>
<dbReference type="CDD" id="cd07816">
    <property type="entry name" value="Bet_v1-like"/>
    <property type="match status" value="1"/>
</dbReference>
<feature type="compositionally biased region" description="Gly residues" evidence="2">
    <location>
        <begin position="29"/>
        <end position="40"/>
    </location>
</feature>
<protein>
    <recommendedName>
        <fullName evidence="3">Bet v I/Major latex protein domain-containing protein</fullName>
    </recommendedName>
</protein>
<dbReference type="SMART" id="SM01037">
    <property type="entry name" value="Bet_v_1"/>
    <property type="match status" value="1"/>
</dbReference>
<dbReference type="EMBL" id="JAATIP010000166">
    <property type="protein sequence ID" value="KAF4364576.1"/>
    <property type="molecule type" value="Genomic_DNA"/>
</dbReference>
<organism evidence="4 5">
    <name type="scientific">Cannabis sativa</name>
    <name type="common">Hemp</name>
    <name type="synonym">Marijuana</name>
    <dbReference type="NCBI Taxonomy" id="3483"/>
    <lineage>
        <taxon>Eukaryota</taxon>
        <taxon>Viridiplantae</taxon>
        <taxon>Streptophyta</taxon>
        <taxon>Embryophyta</taxon>
        <taxon>Tracheophyta</taxon>
        <taxon>Spermatophyta</taxon>
        <taxon>Magnoliopsida</taxon>
        <taxon>eudicotyledons</taxon>
        <taxon>Gunneridae</taxon>
        <taxon>Pentapetalae</taxon>
        <taxon>rosids</taxon>
        <taxon>fabids</taxon>
        <taxon>Rosales</taxon>
        <taxon>Cannabaceae</taxon>
        <taxon>Cannabis</taxon>
    </lineage>
</organism>
<dbReference type="InterPro" id="IPR023393">
    <property type="entry name" value="START-like_dom_sf"/>
</dbReference>
<dbReference type="GO" id="GO:0006952">
    <property type="term" value="P:defense response"/>
    <property type="evidence" value="ECO:0007669"/>
    <property type="project" value="InterPro"/>
</dbReference>
<dbReference type="Proteomes" id="UP000525078">
    <property type="component" value="Unassembled WGS sequence"/>
</dbReference>
<dbReference type="PANTHER" id="PTHR31338">
    <property type="entry name" value="POLYKETIDE CYCLASE/DEHYDRASE AND LIPID TRANSPORT SUPERFAMILY PROTEIN"/>
    <property type="match status" value="1"/>
</dbReference>
<gene>
    <name evidence="4" type="ORF">F8388_015267</name>
</gene>
<dbReference type="InterPro" id="IPR052006">
    <property type="entry name" value="MLP-like"/>
</dbReference>
<accession>A0A7J6F1R5</accession>
<comment type="caution">
    <text evidence="4">The sequence shown here is derived from an EMBL/GenBank/DDBJ whole genome shotgun (WGS) entry which is preliminary data.</text>
</comment>
<evidence type="ECO:0000313" key="5">
    <source>
        <dbReference type="Proteomes" id="UP000525078"/>
    </source>
</evidence>
<dbReference type="Gene3D" id="3.30.530.20">
    <property type="match status" value="1"/>
</dbReference>
<evidence type="ECO:0000256" key="2">
    <source>
        <dbReference type="SAM" id="MobiDB-lite"/>
    </source>
</evidence>
<name>A0A7J6F1R5_CANSA</name>
<comment type="similarity">
    <text evidence="1">Belongs to the MLP family.</text>
</comment>
<feature type="region of interest" description="Disordered" evidence="2">
    <location>
        <begin position="17"/>
        <end position="40"/>
    </location>
</feature>
<sequence length="274" mass="30634">MKAPFRRSTKLIGEQWLRNGGHGDTARRTGGGENHGGFHGIEGASITTDFQGANVFSTNRGKVDPHFAHSNPIAGTIMTDMVNKASVIKKGPILVENKKRRTIDEMDQIRKQQNMAGFVGKVEKEIEIKTPAEKFYNILKGQCHHIPNLTTDKIHTIDVHEGDWETPGSVKLWKYNIGGKVETFKEKVDVDDENKAVIFTAVGGHVLDHFKSYKGTFKVTPKADSNQGGLVKLTLDYEKRDVNDHDPIDNYMDFLVKLVEDIDTQLPAKLDLII</sequence>
<evidence type="ECO:0000259" key="3">
    <source>
        <dbReference type="SMART" id="SM01037"/>
    </source>
</evidence>
<dbReference type="AlphaFoldDB" id="A0A7J6F1R5"/>
<dbReference type="InterPro" id="IPR000916">
    <property type="entry name" value="Bet_v_I/MLP"/>
</dbReference>
<dbReference type="Pfam" id="PF00407">
    <property type="entry name" value="Bet_v_1"/>
    <property type="match status" value="1"/>
</dbReference>
<proteinExistence type="inferred from homology"/>
<reference evidence="4 5" key="1">
    <citation type="journal article" date="2020" name="bioRxiv">
        <title>Sequence and annotation of 42 cannabis genomes reveals extensive copy number variation in cannabinoid synthesis and pathogen resistance genes.</title>
        <authorList>
            <person name="Mckernan K.J."/>
            <person name="Helbert Y."/>
            <person name="Kane L.T."/>
            <person name="Ebling H."/>
            <person name="Zhang L."/>
            <person name="Liu B."/>
            <person name="Eaton Z."/>
            <person name="Mclaughlin S."/>
            <person name="Kingan S."/>
            <person name="Baybayan P."/>
            <person name="Concepcion G."/>
            <person name="Jordan M."/>
            <person name="Riva A."/>
            <person name="Barbazuk W."/>
            <person name="Harkins T."/>
        </authorList>
    </citation>
    <scope>NUCLEOTIDE SEQUENCE [LARGE SCALE GENOMIC DNA]</scope>
    <source>
        <strain evidence="5">cv. Jamaican Lion 4</strain>
        <tissue evidence="4">Leaf</tissue>
    </source>
</reference>
<feature type="domain" description="Bet v I/Major latex protein" evidence="3">
    <location>
        <begin position="117"/>
        <end position="269"/>
    </location>
</feature>
<dbReference type="PANTHER" id="PTHR31338:SF16">
    <property type="entry name" value="POLYKETIDE CYCLASE_DEHYDRASE AND LIPID TRANSPORT SUPERFAMILY PROTEIN"/>
    <property type="match status" value="1"/>
</dbReference>
<dbReference type="SUPFAM" id="SSF55961">
    <property type="entry name" value="Bet v1-like"/>
    <property type="match status" value="1"/>
</dbReference>